<dbReference type="AlphaFoldDB" id="A0A1G4WSV1"/>
<gene>
    <name evidence="2" type="ORF">SAMN02799620_04491</name>
</gene>
<name>A0A1G4WSV1_9MYCO</name>
<evidence type="ECO:0000313" key="2">
    <source>
        <dbReference type="EMBL" id="SCX28009.1"/>
    </source>
</evidence>
<accession>A0A1G4WSV1</accession>
<protein>
    <submittedName>
        <fullName evidence="2">Uncharacterized protein</fullName>
    </submittedName>
</protein>
<feature type="chain" id="PRO_5038545303" evidence="1">
    <location>
        <begin position="21"/>
        <end position="47"/>
    </location>
</feature>
<dbReference type="EMBL" id="FMUB01000009">
    <property type="protein sequence ID" value="SCX28009.1"/>
    <property type="molecule type" value="Genomic_DNA"/>
</dbReference>
<dbReference type="Proteomes" id="UP000199707">
    <property type="component" value="Unassembled WGS sequence"/>
</dbReference>
<sequence length="47" mass="4779">MLIRAFFVVTGIAMAGTVFATNATAAPYKNCSAAKADGVCKIPSDSP</sequence>
<evidence type="ECO:0000256" key="1">
    <source>
        <dbReference type="SAM" id="SignalP"/>
    </source>
</evidence>
<reference evidence="3" key="1">
    <citation type="submission" date="2016-10" db="EMBL/GenBank/DDBJ databases">
        <authorList>
            <person name="Varghese N."/>
            <person name="Submissions S."/>
        </authorList>
    </citation>
    <scope>NUCLEOTIDE SEQUENCE [LARGE SCALE GENOMIC DNA]</scope>
    <source>
        <strain evidence="3">UNC267MFSha1.1M11</strain>
    </source>
</reference>
<evidence type="ECO:0000313" key="3">
    <source>
        <dbReference type="Proteomes" id="UP000199707"/>
    </source>
</evidence>
<proteinExistence type="predicted"/>
<organism evidence="2 3">
    <name type="scientific">Mycolicibacterium fluoranthenivorans</name>
    <dbReference type="NCBI Taxonomy" id="258505"/>
    <lineage>
        <taxon>Bacteria</taxon>
        <taxon>Bacillati</taxon>
        <taxon>Actinomycetota</taxon>
        <taxon>Actinomycetes</taxon>
        <taxon>Mycobacteriales</taxon>
        <taxon>Mycobacteriaceae</taxon>
        <taxon>Mycolicibacterium</taxon>
    </lineage>
</organism>
<feature type="signal peptide" evidence="1">
    <location>
        <begin position="1"/>
        <end position="20"/>
    </location>
</feature>
<dbReference type="STRING" id="1502745.SAMN02799620_04491"/>
<keyword evidence="1" id="KW-0732">Signal</keyword>